<dbReference type="Proteomes" id="UP001156682">
    <property type="component" value="Unassembled WGS sequence"/>
</dbReference>
<accession>A0ABQ5ZSI9</accession>
<dbReference type="EMBL" id="BSOR01000011">
    <property type="protein sequence ID" value="GLR63096.1"/>
    <property type="molecule type" value="Genomic_DNA"/>
</dbReference>
<keyword evidence="2" id="KW-1185">Reference proteome</keyword>
<name>A0ABQ5ZSI9_9GAMM</name>
<reference evidence="2" key="1">
    <citation type="journal article" date="2019" name="Int. J. Syst. Evol. Microbiol.">
        <title>The Global Catalogue of Microorganisms (GCM) 10K type strain sequencing project: providing services to taxonomists for standard genome sequencing and annotation.</title>
        <authorList>
            <consortium name="The Broad Institute Genomics Platform"/>
            <consortium name="The Broad Institute Genome Sequencing Center for Infectious Disease"/>
            <person name="Wu L."/>
            <person name="Ma J."/>
        </authorList>
    </citation>
    <scope>NUCLEOTIDE SEQUENCE [LARGE SCALE GENOMIC DNA]</scope>
    <source>
        <strain evidence="2">NBRC 100033</strain>
    </source>
</reference>
<evidence type="ECO:0000313" key="1">
    <source>
        <dbReference type="EMBL" id="GLR63096.1"/>
    </source>
</evidence>
<proteinExistence type="predicted"/>
<evidence type="ECO:0000313" key="2">
    <source>
        <dbReference type="Proteomes" id="UP001156682"/>
    </source>
</evidence>
<sequence>MPQGKPAGKVCIHLNEELLCELFGQADRPKVCSDFSFDTEVCGSSRTEALETLNWLEKNTAS</sequence>
<comment type="caution">
    <text evidence="1">The sequence shown here is derived from an EMBL/GenBank/DDBJ whole genome shotgun (WGS) entry which is preliminary data.</text>
</comment>
<gene>
    <name evidence="1" type="ORF">GCM10007878_05310</name>
</gene>
<organism evidence="1 2">
    <name type="scientific">Marinospirillum insulare</name>
    <dbReference type="NCBI Taxonomy" id="217169"/>
    <lineage>
        <taxon>Bacteria</taxon>
        <taxon>Pseudomonadati</taxon>
        <taxon>Pseudomonadota</taxon>
        <taxon>Gammaproteobacteria</taxon>
        <taxon>Oceanospirillales</taxon>
        <taxon>Oceanospirillaceae</taxon>
        <taxon>Marinospirillum</taxon>
    </lineage>
</organism>
<protein>
    <recommendedName>
        <fullName evidence="3">Zinc-or iron-chelating domain-containing protein</fullName>
    </recommendedName>
</protein>
<evidence type="ECO:0008006" key="3">
    <source>
        <dbReference type="Google" id="ProtNLM"/>
    </source>
</evidence>